<dbReference type="InterPro" id="IPR014189">
    <property type="entry name" value="Quinone_OxRdtase_PIG3"/>
</dbReference>
<dbReference type="SMART" id="SM00829">
    <property type="entry name" value="PKS_ER"/>
    <property type="match status" value="1"/>
</dbReference>
<evidence type="ECO:0000313" key="4">
    <source>
        <dbReference type="EMBL" id="MBW8687504.1"/>
    </source>
</evidence>
<accession>A0ABS7GIJ3</accession>
<dbReference type="RefSeq" id="WP_220252836.1">
    <property type="nucleotide sequence ID" value="NZ_JAICCF010000005.1"/>
</dbReference>
<evidence type="ECO:0000259" key="3">
    <source>
        <dbReference type="SMART" id="SM00829"/>
    </source>
</evidence>
<dbReference type="Pfam" id="PF08240">
    <property type="entry name" value="ADH_N"/>
    <property type="match status" value="1"/>
</dbReference>
<keyword evidence="1" id="KW-0521">NADP</keyword>
<dbReference type="Pfam" id="PF13602">
    <property type="entry name" value="ADH_zinc_N_2"/>
    <property type="match status" value="1"/>
</dbReference>
<reference evidence="4 5" key="1">
    <citation type="submission" date="2021-08" db="EMBL/GenBank/DDBJ databases">
        <title>The genome sequence of Chitinophaga sp. B61.</title>
        <authorList>
            <person name="Zhang X."/>
        </authorList>
    </citation>
    <scope>NUCLEOTIDE SEQUENCE [LARGE SCALE GENOMIC DNA]</scope>
    <source>
        <strain evidence="4 5">B61</strain>
    </source>
</reference>
<dbReference type="NCBIfam" id="TIGR02824">
    <property type="entry name" value="quinone_pig3"/>
    <property type="match status" value="1"/>
</dbReference>
<dbReference type="Gene3D" id="3.40.50.720">
    <property type="entry name" value="NAD(P)-binding Rossmann-like Domain"/>
    <property type="match status" value="1"/>
</dbReference>
<dbReference type="PANTHER" id="PTHR48106:SF8">
    <property type="entry name" value="OS02G0805600 PROTEIN"/>
    <property type="match status" value="1"/>
</dbReference>
<evidence type="ECO:0000256" key="2">
    <source>
        <dbReference type="ARBA" id="ARBA00023002"/>
    </source>
</evidence>
<dbReference type="InterPro" id="IPR011032">
    <property type="entry name" value="GroES-like_sf"/>
</dbReference>
<evidence type="ECO:0000313" key="5">
    <source>
        <dbReference type="Proteomes" id="UP000812961"/>
    </source>
</evidence>
<organism evidence="4 5">
    <name type="scientific">Chitinophaga rhizophila</name>
    <dbReference type="NCBI Taxonomy" id="2866212"/>
    <lineage>
        <taxon>Bacteria</taxon>
        <taxon>Pseudomonadati</taxon>
        <taxon>Bacteroidota</taxon>
        <taxon>Chitinophagia</taxon>
        <taxon>Chitinophagales</taxon>
        <taxon>Chitinophagaceae</taxon>
        <taxon>Chitinophaga</taxon>
    </lineage>
</organism>
<dbReference type="InterPro" id="IPR013154">
    <property type="entry name" value="ADH-like_N"/>
</dbReference>
<dbReference type="InterPro" id="IPR036291">
    <property type="entry name" value="NAD(P)-bd_dom_sf"/>
</dbReference>
<dbReference type="CDD" id="cd05276">
    <property type="entry name" value="p53_inducible_oxidoreductase"/>
    <property type="match status" value="1"/>
</dbReference>
<name>A0ABS7GIJ3_9BACT</name>
<gene>
    <name evidence="4" type="ORF">K1Y79_24420</name>
</gene>
<dbReference type="Proteomes" id="UP000812961">
    <property type="component" value="Unassembled WGS sequence"/>
</dbReference>
<proteinExistence type="predicted"/>
<keyword evidence="2" id="KW-0560">Oxidoreductase</keyword>
<dbReference type="Gene3D" id="3.90.180.10">
    <property type="entry name" value="Medium-chain alcohol dehydrogenases, catalytic domain"/>
    <property type="match status" value="1"/>
</dbReference>
<feature type="domain" description="Enoyl reductase (ER)" evidence="3">
    <location>
        <begin position="10"/>
        <end position="320"/>
    </location>
</feature>
<dbReference type="InterPro" id="IPR020843">
    <property type="entry name" value="ER"/>
</dbReference>
<protein>
    <submittedName>
        <fullName evidence="4">NAD(P)H-quinone oxidoreductase</fullName>
    </submittedName>
</protein>
<dbReference type="PANTHER" id="PTHR48106">
    <property type="entry name" value="QUINONE OXIDOREDUCTASE PIG3-RELATED"/>
    <property type="match status" value="1"/>
</dbReference>
<keyword evidence="5" id="KW-1185">Reference proteome</keyword>
<sequence>MKAAVITQPGAPEVLQWKEYATPQPGKEEILIEVKAAGVNRADVAQRQGKYPAPAGVPADVPGLEAAGVVISCGEGVTMWQPGDKVCALLAGGGYAEQVVVKEGQCLPVPEGYSFAEAASLPEAIFTVWSNIFQRGSLQPGETLLVHGGSSGIGVTAIQLAHALGSKVMVTVGSDEKGAACIALGADRFINYKQSDFEQELSAEKVDVILDMVGGDYLPKNLRILREEGRLVYINTMGGNRVEMDLSLVMRKRLTITGSTLRAREYAFKKALTADILERVWPLLQDGKFKPVIYKTFPFAAAAAAHQLMESSEHIGKIMLVSESAQ</sequence>
<dbReference type="SUPFAM" id="SSF51735">
    <property type="entry name" value="NAD(P)-binding Rossmann-fold domains"/>
    <property type="match status" value="1"/>
</dbReference>
<evidence type="ECO:0000256" key="1">
    <source>
        <dbReference type="ARBA" id="ARBA00022857"/>
    </source>
</evidence>
<dbReference type="SUPFAM" id="SSF50129">
    <property type="entry name" value="GroES-like"/>
    <property type="match status" value="1"/>
</dbReference>
<dbReference type="EMBL" id="JAICCF010000005">
    <property type="protein sequence ID" value="MBW8687504.1"/>
    <property type="molecule type" value="Genomic_DNA"/>
</dbReference>
<comment type="caution">
    <text evidence="4">The sequence shown here is derived from an EMBL/GenBank/DDBJ whole genome shotgun (WGS) entry which is preliminary data.</text>
</comment>